<dbReference type="KEGG" id="nano:G5V58_18795"/>
<evidence type="ECO:0000256" key="1">
    <source>
        <dbReference type="SAM" id="MobiDB-lite"/>
    </source>
</evidence>
<evidence type="ECO:0000313" key="4">
    <source>
        <dbReference type="Proteomes" id="UP000502996"/>
    </source>
</evidence>
<dbReference type="SUPFAM" id="SSF63829">
    <property type="entry name" value="Calcium-dependent phosphotriesterase"/>
    <property type="match status" value="1"/>
</dbReference>
<sequence>MTRGRGRAAVSITLALLASALALGAAAPAQAAPVVTPIAIPGAQATNGVAVAADGSAWVAVERYDGSTGQPTPSTLARIAPSGEVTQTAALGGLPANVAVVGNRIWATVPSLMKIAVVDPANPANPTFLSVPAGHCGPVGVVDGGNGKAYLSLPQTDGCASASEIAVVNYGNGSNALTYRSGKGTAFDLVVGAGSLIVPDHDGDVVRRLTLDAADSLPVTATWTAPAGSSGPTGIGIAPDGAVLVTYDGGGGVGRVAPAAASGPLGSFATGLSDPYGVASVGSDVYVASSALNGGTSSVLVVHPDGTRESLTLPAGTKAWDVAAAGTTAYVTDRANGRLLRLAPPPAAGSPARGRQGQGRGVRQGRRHALAHDHRQGPGRRGDDQGLLPREGVPPGDEVADLEGQEARQAQGRQEARRRLAAARHQDHRHGHRPGPRRHGHHGQDPCRQEAEGDHELPGSGRPAALGLLTAPPTRPRRRPGARGPRAPHP</sequence>
<feature type="compositionally biased region" description="Basic residues" evidence="1">
    <location>
        <begin position="475"/>
        <end position="490"/>
    </location>
</feature>
<proteinExistence type="predicted"/>
<name>A0A6G6WGV3_9ACTN</name>
<feature type="compositionally biased region" description="Basic and acidic residues" evidence="1">
    <location>
        <begin position="370"/>
        <end position="384"/>
    </location>
</feature>
<evidence type="ECO:0008006" key="5">
    <source>
        <dbReference type="Google" id="ProtNLM"/>
    </source>
</evidence>
<dbReference type="Gene3D" id="2.130.10.10">
    <property type="entry name" value="YVTN repeat-like/Quinoprotein amine dehydrogenase"/>
    <property type="match status" value="2"/>
</dbReference>
<accession>A0A6G6WGV3</accession>
<keyword evidence="4" id="KW-1185">Reference proteome</keyword>
<dbReference type="RefSeq" id="WP_165236198.1">
    <property type="nucleotide sequence ID" value="NZ_CP049257.1"/>
</dbReference>
<feature type="compositionally biased region" description="Low complexity" evidence="1">
    <location>
        <begin position="461"/>
        <end position="472"/>
    </location>
</feature>
<feature type="region of interest" description="Disordered" evidence="1">
    <location>
        <begin position="341"/>
        <end position="490"/>
    </location>
</feature>
<feature type="chain" id="PRO_5026178485" description="YncE family protein" evidence="2">
    <location>
        <begin position="32"/>
        <end position="490"/>
    </location>
</feature>
<evidence type="ECO:0000313" key="3">
    <source>
        <dbReference type="EMBL" id="QIG44558.1"/>
    </source>
</evidence>
<dbReference type="AlphaFoldDB" id="A0A6G6WGV3"/>
<feature type="compositionally biased region" description="Basic residues" evidence="1">
    <location>
        <begin position="419"/>
        <end position="441"/>
    </location>
</feature>
<evidence type="ECO:0000256" key="2">
    <source>
        <dbReference type="SAM" id="SignalP"/>
    </source>
</evidence>
<dbReference type="Proteomes" id="UP000502996">
    <property type="component" value="Chromosome"/>
</dbReference>
<reference evidence="3 4" key="1">
    <citation type="submission" date="2020-02" db="EMBL/GenBank/DDBJ databases">
        <title>Full genome sequence of Nocardioides sp. R-3366.</title>
        <authorList>
            <person name="Im W.-T."/>
        </authorList>
    </citation>
    <scope>NUCLEOTIDE SEQUENCE [LARGE SCALE GENOMIC DNA]</scope>
    <source>
        <strain evidence="3 4">R-3366</strain>
    </source>
</reference>
<dbReference type="InterPro" id="IPR015943">
    <property type="entry name" value="WD40/YVTN_repeat-like_dom_sf"/>
</dbReference>
<protein>
    <recommendedName>
        <fullName evidence="5">YncE family protein</fullName>
    </recommendedName>
</protein>
<gene>
    <name evidence="3" type="ORF">G5V58_18795</name>
</gene>
<feature type="compositionally biased region" description="Basic and acidic residues" evidence="1">
    <location>
        <begin position="442"/>
        <end position="457"/>
    </location>
</feature>
<feature type="signal peptide" evidence="2">
    <location>
        <begin position="1"/>
        <end position="31"/>
    </location>
</feature>
<organism evidence="3 4">
    <name type="scientific">Nocardioides anomalus</name>
    <dbReference type="NCBI Taxonomy" id="2712223"/>
    <lineage>
        <taxon>Bacteria</taxon>
        <taxon>Bacillati</taxon>
        <taxon>Actinomycetota</taxon>
        <taxon>Actinomycetes</taxon>
        <taxon>Propionibacteriales</taxon>
        <taxon>Nocardioidaceae</taxon>
        <taxon>Nocardioides</taxon>
    </lineage>
</organism>
<dbReference type="EMBL" id="CP049257">
    <property type="protein sequence ID" value="QIG44558.1"/>
    <property type="molecule type" value="Genomic_DNA"/>
</dbReference>
<keyword evidence="2" id="KW-0732">Signal</keyword>